<sequence>MTRSSSLRRLVAVLGGAAALTAAVAGAAAADPARTADHGDHTLVLCGAPGEPAPPAGPRVRIEHAEPGDRAHFDRTRPVAPGEPAQFRPALPLPPGEPGECVRIGPDGERTTVPAPDGPIVIAPSRPR</sequence>
<keyword evidence="4" id="KW-1185">Reference proteome</keyword>
<dbReference type="EMBL" id="JBHSBA010000014">
    <property type="protein sequence ID" value="MFC4127565.1"/>
    <property type="molecule type" value="Genomic_DNA"/>
</dbReference>
<evidence type="ECO:0000313" key="4">
    <source>
        <dbReference type="Proteomes" id="UP001595767"/>
    </source>
</evidence>
<dbReference type="RefSeq" id="WP_378553041.1">
    <property type="nucleotide sequence ID" value="NZ_JBHSBA010000014.1"/>
</dbReference>
<feature type="signal peptide" evidence="2">
    <location>
        <begin position="1"/>
        <end position="27"/>
    </location>
</feature>
<organism evidence="3 4">
    <name type="scientific">Nocardia rhizosphaerae</name>
    <dbReference type="NCBI Taxonomy" id="1691571"/>
    <lineage>
        <taxon>Bacteria</taxon>
        <taxon>Bacillati</taxon>
        <taxon>Actinomycetota</taxon>
        <taxon>Actinomycetes</taxon>
        <taxon>Mycobacteriales</taxon>
        <taxon>Nocardiaceae</taxon>
        <taxon>Nocardia</taxon>
    </lineage>
</organism>
<dbReference type="Proteomes" id="UP001595767">
    <property type="component" value="Unassembled WGS sequence"/>
</dbReference>
<evidence type="ECO:0000256" key="1">
    <source>
        <dbReference type="SAM" id="MobiDB-lite"/>
    </source>
</evidence>
<reference evidence="4" key="1">
    <citation type="journal article" date="2019" name="Int. J. Syst. Evol. Microbiol.">
        <title>The Global Catalogue of Microorganisms (GCM) 10K type strain sequencing project: providing services to taxonomists for standard genome sequencing and annotation.</title>
        <authorList>
            <consortium name="The Broad Institute Genomics Platform"/>
            <consortium name="The Broad Institute Genome Sequencing Center for Infectious Disease"/>
            <person name="Wu L."/>
            <person name="Ma J."/>
        </authorList>
    </citation>
    <scope>NUCLEOTIDE SEQUENCE [LARGE SCALE GENOMIC DNA]</scope>
    <source>
        <strain evidence="4">CGMCC 4.7204</strain>
    </source>
</reference>
<keyword evidence="2" id="KW-0732">Signal</keyword>
<accession>A0ABV8LBD5</accession>
<gene>
    <name evidence="3" type="ORF">ACFOW8_21800</name>
</gene>
<name>A0ABV8LBD5_9NOCA</name>
<feature type="region of interest" description="Disordered" evidence="1">
    <location>
        <begin position="73"/>
        <end position="128"/>
    </location>
</feature>
<evidence type="ECO:0000313" key="3">
    <source>
        <dbReference type="EMBL" id="MFC4127565.1"/>
    </source>
</evidence>
<comment type="caution">
    <text evidence="3">The sequence shown here is derived from an EMBL/GenBank/DDBJ whole genome shotgun (WGS) entry which is preliminary data.</text>
</comment>
<proteinExistence type="predicted"/>
<evidence type="ECO:0000256" key="2">
    <source>
        <dbReference type="SAM" id="SignalP"/>
    </source>
</evidence>
<protein>
    <submittedName>
        <fullName evidence="3">Uncharacterized protein</fullName>
    </submittedName>
</protein>
<feature type="chain" id="PRO_5047460411" evidence="2">
    <location>
        <begin position="28"/>
        <end position="128"/>
    </location>
</feature>